<reference evidence="1 2" key="1">
    <citation type="journal article" date="2019" name="Commun. Biol.">
        <title>The bagworm genome reveals a unique fibroin gene that provides high tensile strength.</title>
        <authorList>
            <person name="Kono N."/>
            <person name="Nakamura H."/>
            <person name="Ohtoshi R."/>
            <person name="Tomita M."/>
            <person name="Numata K."/>
            <person name="Arakawa K."/>
        </authorList>
    </citation>
    <scope>NUCLEOTIDE SEQUENCE [LARGE SCALE GENOMIC DNA]</scope>
</reference>
<organism evidence="1 2">
    <name type="scientific">Eumeta variegata</name>
    <name type="common">Bagworm moth</name>
    <name type="synonym">Eumeta japonica</name>
    <dbReference type="NCBI Taxonomy" id="151549"/>
    <lineage>
        <taxon>Eukaryota</taxon>
        <taxon>Metazoa</taxon>
        <taxon>Ecdysozoa</taxon>
        <taxon>Arthropoda</taxon>
        <taxon>Hexapoda</taxon>
        <taxon>Insecta</taxon>
        <taxon>Pterygota</taxon>
        <taxon>Neoptera</taxon>
        <taxon>Endopterygota</taxon>
        <taxon>Lepidoptera</taxon>
        <taxon>Glossata</taxon>
        <taxon>Ditrysia</taxon>
        <taxon>Tineoidea</taxon>
        <taxon>Psychidae</taxon>
        <taxon>Oiketicinae</taxon>
        <taxon>Eumeta</taxon>
    </lineage>
</organism>
<dbReference type="Proteomes" id="UP000299102">
    <property type="component" value="Unassembled WGS sequence"/>
</dbReference>
<evidence type="ECO:0000313" key="1">
    <source>
        <dbReference type="EMBL" id="GBP08029.1"/>
    </source>
</evidence>
<protein>
    <submittedName>
        <fullName evidence="1">Uncharacterized protein</fullName>
    </submittedName>
</protein>
<accession>A0A4C1T0Q2</accession>
<evidence type="ECO:0000313" key="2">
    <source>
        <dbReference type="Proteomes" id="UP000299102"/>
    </source>
</evidence>
<gene>
    <name evidence="1" type="ORF">EVAR_2851_1</name>
</gene>
<dbReference type="AlphaFoldDB" id="A0A4C1T0Q2"/>
<keyword evidence="2" id="KW-1185">Reference proteome</keyword>
<name>A0A4C1T0Q2_EUMVA</name>
<comment type="caution">
    <text evidence="1">The sequence shown here is derived from an EMBL/GenBank/DDBJ whole genome shotgun (WGS) entry which is preliminary data.</text>
</comment>
<dbReference type="EMBL" id="BGZK01000029">
    <property type="protein sequence ID" value="GBP08029.1"/>
    <property type="molecule type" value="Genomic_DNA"/>
</dbReference>
<proteinExistence type="predicted"/>
<sequence length="110" mass="13134">MHPRSICPRPRNKSCLRCASRSIQAMRDTERYARPLWVEMQTDVWKLTPKQVEVLRLKRHHTSNGITRHVLVRMIYSRLPLVTFLNETMIFNRIEIHQLPKDAVTLPLYK</sequence>